<dbReference type="VEuPathDB" id="FungiDB:PTTG_26069"/>
<dbReference type="Proteomes" id="UP000005240">
    <property type="component" value="Unassembled WGS sequence"/>
</dbReference>
<keyword evidence="3" id="KW-1185">Reference proteome</keyword>
<proteinExistence type="predicted"/>
<protein>
    <submittedName>
        <fullName evidence="1 2">Uncharacterized protein</fullName>
    </submittedName>
</protein>
<reference evidence="1" key="2">
    <citation type="submission" date="2016-05" db="EMBL/GenBank/DDBJ databases">
        <title>Comparative analysis highlights variable genome content of wheat rusts and divergence of the mating loci.</title>
        <authorList>
            <person name="Cuomo C.A."/>
            <person name="Bakkeren G."/>
            <person name="Szabo L."/>
            <person name="Khalil H."/>
            <person name="Joly D."/>
            <person name="Goldberg J."/>
            <person name="Young S."/>
            <person name="Zeng Q."/>
            <person name="Fellers J."/>
        </authorList>
    </citation>
    <scope>NUCLEOTIDE SEQUENCE [LARGE SCALE GENOMIC DNA]</scope>
    <source>
        <strain evidence="1">1-1 BBBD Race 1</strain>
    </source>
</reference>
<dbReference type="EMBL" id="ADAS02000013">
    <property type="protein sequence ID" value="OAV97473.1"/>
    <property type="molecule type" value="Genomic_DNA"/>
</dbReference>
<reference evidence="2 3" key="3">
    <citation type="journal article" date="2017" name="G3 (Bethesda)">
        <title>Comparative analysis highlights variable genome content of wheat rusts and divergence of the mating loci.</title>
        <authorList>
            <person name="Cuomo C.A."/>
            <person name="Bakkeren G."/>
            <person name="Khalil H.B."/>
            <person name="Panwar V."/>
            <person name="Joly D."/>
            <person name="Linning R."/>
            <person name="Sakthikumar S."/>
            <person name="Song X."/>
            <person name="Adiconis X."/>
            <person name="Fan L."/>
            <person name="Goldberg J.M."/>
            <person name="Levin J.Z."/>
            <person name="Young S."/>
            <person name="Zeng Q."/>
            <person name="Anikster Y."/>
            <person name="Bruce M."/>
            <person name="Wang M."/>
            <person name="Yin C."/>
            <person name="McCallum B."/>
            <person name="Szabo L.J."/>
            <person name="Hulbert S."/>
            <person name="Chen X."/>
            <person name="Fellers J.P."/>
        </authorList>
    </citation>
    <scope>NUCLEOTIDE SEQUENCE</scope>
    <source>
        <strain evidence="2">isolate 1-1 / race 1 (BBBD)</strain>
        <strain evidence="3">Isolate 1-1 / race 1 (BBBD)</strain>
    </source>
</reference>
<evidence type="ECO:0000313" key="1">
    <source>
        <dbReference type="EMBL" id="OAV97473.1"/>
    </source>
</evidence>
<dbReference type="PANTHER" id="PTHR33069">
    <property type="entry name" value="CHROMOSOME 7, WHOLE GENOME SHOTGUN SEQUENCE-RELATED"/>
    <property type="match status" value="1"/>
</dbReference>
<name>A0A180GZN3_PUCT1</name>
<gene>
    <name evidence="1" type="ORF">PTTG_26069</name>
</gene>
<dbReference type="PANTHER" id="PTHR33069:SF3">
    <property type="entry name" value="DYNEIN HEAVY CHAIN TAIL DOMAIN-CONTAINING PROTEIN"/>
    <property type="match status" value="1"/>
</dbReference>
<reference evidence="1" key="1">
    <citation type="submission" date="2009-11" db="EMBL/GenBank/DDBJ databases">
        <authorList>
            <consortium name="The Broad Institute Genome Sequencing Platform"/>
            <person name="Ward D."/>
            <person name="Feldgarden M."/>
            <person name="Earl A."/>
            <person name="Young S.K."/>
            <person name="Zeng Q."/>
            <person name="Koehrsen M."/>
            <person name="Alvarado L."/>
            <person name="Berlin A."/>
            <person name="Bochicchio J."/>
            <person name="Borenstein D."/>
            <person name="Chapman S.B."/>
            <person name="Chen Z."/>
            <person name="Engels R."/>
            <person name="Freedman E."/>
            <person name="Gellesch M."/>
            <person name="Goldberg J."/>
            <person name="Griggs A."/>
            <person name="Gujja S."/>
            <person name="Heilman E."/>
            <person name="Heiman D."/>
            <person name="Hepburn T."/>
            <person name="Howarth C."/>
            <person name="Jen D."/>
            <person name="Larson L."/>
            <person name="Lewis B."/>
            <person name="Mehta T."/>
            <person name="Park D."/>
            <person name="Pearson M."/>
            <person name="Roberts A."/>
            <person name="Saif S."/>
            <person name="Shea T."/>
            <person name="Shenoy N."/>
            <person name="Sisk P."/>
            <person name="Stolte C."/>
            <person name="Sykes S."/>
            <person name="Thomson T."/>
            <person name="Walk T."/>
            <person name="White J."/>
            <person name="Yandava C."/>
            <person name="Izard J."/>
            <person name="Baranova O.V."/>
            <person name="Blanton J.M."/>
            <person name="Tanner A.C."/>
            <person name="Dewhirst F.E."/>
            <person name="Haas B."/>
            <person name="Nusbaum C."/>
            <person name="Birren B."/>
        </authorList>
    </citation>
    <scope>NUCLEOTIDE SEQUENCE [LARGE SCALE GENOMIC DNA]</scope>
    <source>
        <strain evidence="1">1-1 BBBD Race 1</strain>
    </source>
</reference>
<evidence type="ECO:0000313" key="2">
    <source>
        <dbReference type="EnsemblFungi" id="PTTG_26069-t43_1-p1"/>
    </source>
</evidence>
<accession>A0A180GZN3</accession>
<dbReference type="EnsemblFungi" id="PTTG_26069-t43_1">
    <property type="protein sequence ID" value="PTTG_26069-t43_1-p1"/>
    <property type="gene ID" value="PTTG_26069"/>
</dbReference>
<organism evidence="1">
    <name type="scientific">Puccinia triticina (isolate 1-1 / race 1 (BBBD))</name>
    <name type="common">Brown leaf rust fungus</name>
    <dbReference type="NCBI Taxonomy" id="630390"/>
    <lineage>
        <taxon>Eukaryota</taxon>
        <taxon>Fungi</taxon>
        <taxon>Dikarya</taxon>
        <taxon>Basidiomycota</taxon>
        <taxon>Pucciniomycotina</taxon>
        <taxon>Pucciniomycetes</taxon>
        <taxon>Pucciniales</taxon>
        <taxon>Pucciniaceae</taxon>
        <taxon>Puccinia</taxon>
    </lineage>
</organism>
<reference evidence="2" key="4">
    <citation type="submission" date="2025-05" db="UniProtKB">
        <authorList>
            <consortium name="EnsemblFungi"/>
        </authorList>
    </citation>
    <scope>IDENTIFICATION</scope>
    <source>
        <strain evidence="2">isolate 1-1 / race 1 (BBBD)</strain>
    </source>
</reference>
<sequence length="196" mass="22499">MAERTCSAQVQKRHDLIVLQQTFREMSEHIDDILAHIIARPIKNPNDPNFRPFQLLIPMFKLARILLNKLSKSTIARTHPLEQMCPEVLRSFSDEITCDSLYKSMLPDLTSFEGQFNGYVAEGISIRFQSAAGIISQYYCNQEGTATTTTPEAMASADSLQGFPQWLDLWSKVYHSYVDRISGLYRVPRHVWDPWS</sequence>
<dbReference type="AlphaFoldDB" id="A0A180GZN3"/>
<evidence type="ECO:0000313" key="3">
    <source>
        <dbReference type="Proteomes" id="UP000005240"/>
    </source>
</evidence>